<dbReference type="Pfam" id="PF00589">
    <property type="entry name" value="Phage_integrase"/>
    <property type="match status" value="1"/>
</dbReference>
<dbReference type="GO" id="GO:0003677">
    <property type="term" value="F:DNA binding"/>
    <property type="evidence" value="ECO:0007669"/>
    <property type="project" value="InterPro"/>
</dbReference>
<dbReference type="InterPro" id="IPR002104">
    <property type="entry name" value="Integrase_catalytic"/>
</dbReference>
<dbReference type="SUPFAM" id="SSF56349">
    <property type="entry name" value="DNA breaking-rejoining enzymes"/>
    <property type="match status" value="1"/>
</dbReference>
<dbReference type="InterPro" id="IPR013762">
    <property type="entry name" value="Integrase-like_cat_sf"/>
</dbReference>
<reference evidence="3 4" key="1">
    <citation type="submission" date="2019-03" db="EMBL/GenBank/DDBJ databases">
        <title>Single cell metagenomics reveals metabolic interactions within the superorganism composed of flagellate Streblomastix strix and complex community of Bacteroidetes bacteria on its surface.</title>
        <authorList>
            <person name="Treitli S.C."/>
            <person name="Kolisko M."/>
            <person name="Husnik F."/>
            <person name="Keeling P."/>
            <person name="Hampl V."/>
        </authorList>
    </citation>
    <scope>NUCLEOTIDE SEQUENCE [LARGE SCALE GENOMIC DNA]</scope>
    <source>
        <strain evidence="3">ST1C</strain>
    </source>
</reference>
<proteinExistence type="predicted"/>
<name>A0A5J4W2B3_9EUKA</name>
<sequence>MVARPAMVYMLNESVKQVPYPQIVKPMLNQRTKHGKTKKVFYHMERQQHSSWTRTGEGKNFTIFDFKQDRTFKRSLAATYKWIEIRDLMIIPLPNENIGRILLRAWSKYQSTSLKKPEVFTFRSYKLVHKMQFKPDNKDLSDVKIQMKLASQLLSICFIRIIEAAEINLDISNIDYRNQTAIKCQSPKAKNSIEQHKIRRSGDPKVSPKSTLFTWLNHLYWHYGMDLEQIANLFWQTDGQPADKRRISFWLNSLLREIGIRGATRHLFKHAASTELARQGLETKKLNIFTHHSIFSTAACNYNIYAANAGINDITSQLVGSHSQSFATQSSSQQRGGAIERSDICSLPECYLQRSSTSMLQRNSIAEPFALSFNETLPISRRIEPTNNTRTITLMQQLDCQRIGTSKKF</sequence>
<evidence type="ECO:0000256" key="1">
    <source>
        <dbReference type="ARBA" id="ARBA00023172"/>
    </source>
</evidence>
<dbReference type="AlphaFoldDB" id="A0A5J4W2B3"/>
<dbReference type="GO" id="GO:0015074">
    <property type="term" value="P:DNA integration"/>
    <property type="evidence" value="ECO:0007669"/>
    <property type="project" value="InterPro"/>
</dbReference>
<dbReference type="InterPro" id="IPR011010">
    <property type="entry name" value="DNA_brk_join_enz"/>
</dbReference>
<evidence type="ECO:0000313" key="3">
    <source>
        <dbReference type="EMBL" id="KAA6388842.1"/>
    </source>
</evidence>
<feature type="domain" description="Tyr recombinase" evidence="2">
    <location>
        <begin position="143"/>
        <end position="302"/>
    </location>
</feature>
<comment type="caution">
    <text evidence="3">The sequence shown here is derived from an EMBL/GenBank/DDBJ whole genome shotgun (WGS) entry which is preliminary data.</text>
</comment>
<gene>
    <name evidence="3" type="ORF">EZS28_015631</name>
</gene>
<organism evidence="3 4">
    <name type="scientific">Streblomastix strix</name>
    <dbReference type="NCBI Taxonomy" id="222440"/>
    <lineage>
        <taxon>Eukaryota</taxon>
        <taxon>Metamonada</taxon>
        <taxon>Preaxostyla</taxon>
        <taxon>Oxymonadida</taxon>
        <taxon>Streblomastigidae</taxon>
        <taxon>Streblomastix</taxon>
    </lineage>
</organism>
<evidence type="ECO:0000313" key="4">
    <source>
        <dbReference type="Proteomes" id="UP000324800"/>
    </source>
</evidence>
<evidence type="ECO:0000259" key="2">
    <source>
        <dbReference type="Pfam" id="PF00589"/>
    </source>
</evidence>
<dbReference type="Proteomes" id="UP000324800">
    <property type="component" value="Unassembled WGS sequence"/>
</dbReference>
<dbReference type="GO" id="GO:0006310">
    <property type="term" value="P:DNA recombination"/>
    <property type="evidence" value="ECO:0007669"/>
    <property type="project" value="UniProtKB-KW"/>
</dbReference>
<protein>
    <recommendedName>
        <fullName evidence="2">Tyr recombinase domain-containing protein</fullName>
    </recommendedName>
</protein>
<dbReference type="Gene3D" id="1.10.443.10">
    <property type="entry name" value="Intergrase catalytic core"/>
    <property type="match status" value="1"/>
</dbReference>
<keyword evidence="1" id="KW-0233">DNA recombination</keyword>
<accession>A0A5J4W2B3</accession>
<dbReference type="EMBL" id="SNRW01003823">
    <property type="protein sequence ID" value="KAA6388842.1"/>
    <property type="molecule type" value="Genomic_DNA"/>
</dbReference>